<protein>
    <submittedName>
        <fullName evidence="3">Transglutaminase</fullName>
    </submittedName>
</protein>
<dbReference type="HOGENOM" id="CLU_063810_1_0_4"/>
<feature type="domain" description="Protein SirB1 N-terminal" evidence="2">
    <location>
        <begin position="46"/>
        <end position="203"/>
    </location>
</feature>
<dbReference type="EMBL" id="CP006704">
    <property type="protein sequence ID" value="AIJ48343.1"/>
    <property type="molecule type" value="Genomic_DNA"/>
</dbReference>
<dbReference type="Pfam" id="PF13369">
    <property type="entry name" value="Transglut_core2"/>
    <property type="match status" value="1"/>
</dbReference>
<dbReference type="InterPro" id="IPR032698">
    <property type="entry name" value="SirB1_N"/>
</dbReference>
<dbReference type="AlphaFoldDB" id="A0A076PRK9"/>
<comment type="similarity">
    <text evidence="1">Belongs to the UPF0162 family.</text>
</comment>
<evidence type="ECO:0000313" key="3">
    <source>
        <dbReference type="EMBL" id="AIJ48343.1"/>
    </source>
</evidence>
<reference evidence="3 4" key="1">
    <citation type="journal article" date="2014" name="Genome Announc.">
        <title>Complete Genome Sequence of Polychlorinated Biphenyl Degrader Comamonas testosteroni TK102 (NBRC 109938).</title>
        <authorList>
            <person name="Fukuda K."/>
            <person name="Hosoyama A."/>
            <person name="Tsuchikane K."/>
            <person name="Ohji S."/>
            <person name="Yamazoe A."/>
            <person name="Fujita N."/>
            <person name="Shintani M."/>
            <person name="Kimbara K."/>
        </authorList>
    </citation>
    <scope>NUCLEOTIDE SEQUENCE [LARGE SCALE GENOMIC DNA]</scope>
    <source>
        <strain evidence="3">TK102</strain>
    </source>
</reference>
<dbReference type="PANTHER" id="PTHR31350:SF21">
    <property type="entry name" value="F-BOX ONLY PROTEIN 21"/>
    <property type="match status" value="1"/>
</dbReference>
<dbReference type="InterPro" id="IPR011990">
    <property type="entry name" value="TPR-like_helical_dom_sf"/>
</dbReference>
<evidence type="ECO:0000259" key="2">
    <source>
        <dbReference type="Pfam" id="PF13369"/>
    </source>
</evidence>
<organism evidence="3 4">
    <name type="scientific">Comamonas testosteroni TK102</name>
    <dbReference type="NCBI Taxonomy" id="1392005"/>
    <lineage>
        <taxon>Bacteria</taxon>
        <taxon>Pseudomonadati</taxon>
        <taxon>Pseudomonadota</taxon>
        <taxon>Betaproteobacteria</taxon>
        <taxon>Burkholderiales</taxon>
        <taxon>Comamonadaceae</taxon>
        <taxon>Comamonas</taxon>
    </lineage>
</organism>
<dbReference type="SUPFAM" id="SSF48452">
    <property type="entry name" value="TPR-like"/>
    <property type="match status" value="1"/>
</dbReference>
<name>A0A076PRK9_COMTE</name>
<sequence length="282" mass="31410">MSWTIDEYPTALQYFASLVQSDDNFALMEAAISIAQDAEPDLDLQAVQADLDRLQVRLVQRLAGEEDGLHKLAVLNKFFYGELGFAGNLNNYYDPANSYIHHVLQTRRGIPISVALIWLELAASIGLTVEGIGFPGHFLVKAMLPQGQVVQDPLTGDSYSASALAERLQPFLDQAGITPDDAPPLGLYLQAAHPRDVMARMLRNLQEIHQVQKDWPMLVAVLNRLILLQPGREELYRDRGMAYAQWGVVERALSDLERYAPAAQGQEADYIVKTIARLRRAG</sequence>
<dbReference type="Proteomes" id="UP000028782">
    <property type="component" value="Chromosome"/>
</dbReference>
<evidence type="ECO:0000256" key="1">
    <source>
        <dbReference type="ARBA" id="ARBA00007100"/>
    </source>
</evidence>
<dbReference type="Pfam" id="PF13371">
    <property type="entry name" value="TPR_9"/>
    <property type="match status" value="1"/>
</dbReference>
<dbReference type="RefSeq" id="WP_003052604.1">
    <property type="nucleotide sequence ID" value="NZ_CP006704.1"/>
</dbReference>
<dbReference type="PANTHER" id="PTHR31350">
    <property type="entry name" value="SI:DKEY-261L7.2"/>
    <property type="match status" value="1"/>
</dbReference>
<dbReference type="KEGG" id="ctes:O987_21250"/>
<gene>
    <name evidence="3" type="ORF">O987_21250</name>
</gene>
<proteinExistence type="inferred from homology"/>
<accession>A0A076PRK9</accession>
<evidence type="ECO:0000313" key="4">
    <source>
        <dbReference type="Proteomes" id="UP000028782"/>
    </source>
</evidence>